<dbReference type="eggNOG" id="ENOG502RPP0">
    <property type="taxonomic scope" value="Eukaryota"/>
</dbReference>
<reference evidence="1 2" key="1">
    <citation type="journal article" date="2009" name="PLoS Genet.">
        <title>The genome of Nectria haematococca: contribution of supernumerary chromosomes to gene expansion.</title>
        <authorList>
            <person name="Coleman J.J."/>
            <person name="Rounsley S.D."/>
            <person name="Rodriguez-Carres M."/>
            <person name="Kuo A."/>
            <person name="Wasmann C.C."/>
            <person name="Grimwood J."/>
            <person name="Schmutz J."/>
            <person name="Taga M."/>
            <person name="White G.J."/>
            <person name="Zhou S."/>
            <person name="Schwartz D.C."/>
            <person name="Freitag M."/>
            <person name="Ma L.J."/>
            <person name="Danchin E.G."/>
            <person name="Henrissat B."/>
            <person name="Coutinho P.M."/>
            <person name="Nelson D.R."/>
            <person name="Straney D."/>
            <person name="Napoli C.A."/>
            <person name="Barker B.M."/>
            <person name="Gribskov M."/>
            <person name="Rep M."/>
            <person name="Kroken S."/>
            <person name="Molnar I."/>
            <person name="Rensing C."/>
            <person name="Kennell J.C."/>
            <person name="Zamora J."/>
            <person name="Farman M.L."/>
            <person name="Selker E.U."/>
            <person name="Salamov A."/>
            <person name="Shapiro H."/>
            <person name="Pangilinan J."/>
            <person name="Lindquist E."/>
            <person name="Lamers C."/>
            <person name="Grigoriev I.V."/>
            <person name="Geiser D.M."/>
            <person name="Covert S.F."/>
            <person name="Temporini E."/>
            <person name="Vanetten H.D."/>
        </authorList>
    </citation>
    <scope>NUCLEOTIDE SEQUENCE [LARGE SCALE GENOMIC DNA]</scope>
    <source>
        <strain evidence="2">ATCC MYA-4622 / CBS 123669 / FGSC 9596 / NRRL 45880 / 77-13-4</strain>
    </source>
</reference>
<dbReference type="InParanoid" id="C7YUW8"/>
<dbReference type="RefSeq" id="XP_003050593.1">
    <property type="nucleotide sequence ID" value="XM_003050547.1"/>
</dbReference>
<dbReference type="AlphaFoldDB" id="C7YUW8"/>
<protein>
    <submittedName>
        <fullName evidence="1">Uncharacterized protein</fullName>
    </submittedName>
</protein>
<proteinExistence type="predicted"/>
<dbReference type="OrthoDB" id="5058708at2759"/>
<name>C7YUW8_FUSV7</name>
<dbReference type="OMA" id="CMLERTK"/>
<feature type="non-terminal residue" evidence="1">
    <location>
        <position position="1"/>
    </location>
</feature>
<organism evidence="1 2">
    <name type="scientific">Fusarium vanettenii (strain ATCC MYA-4622 / CBS 123669 / FGSC 9596 / NRRL 45880 / 77-13-4)</name>
    <name type="common">Fusarium solani subsp. pisi</name>
    <dbReference type="NCBI Taxonomy" id="660122"/>
    <lineage>
        <taxon>Eukaryota</taxon>
        <taxon>Fungi</taxon>
        <taxon>Dikarya</taxon>
        <taxon>Ascomycota</taxon>
        <taxon>Pezizomycotina</taxon>
        <taxon>Sordariomycetes</taxon>
        <taxon>Hypocreomycetidae</taxon>
        <taxon>Hypocreales</taxon>
        <taxon>Nectriaceae</taxon>
        <taxon>Fusarium</taxon>
        <taxon>Fusarium solani species complex</taxon>
        <taxon>Fusarium vanettenii</taxon>
    </lineage>
</organism>
<keyword evidence="2" id="KW-1185">Reference proteome</keyword>
<feature type="non-terminal residue" evidence="1">
    <location>
        <position position="462"/>
    </location>
</feature>
<accession>C7YUW8</accession>
<dbReference type="Proteomes" id="UP000005206">
    <property type="component" value="Chromosome 9"/>
</dbReference>
<evidence type="ECO:0000313" key="1">
    <source>
        <dbReference type="EMBL" id="EEU44880.1"/>
    </source>
</evidence>
<dbReference type="KEGG" id="nhe:NECHADRAFT_23739"/>
<evidence type="ECO:0000313" key="2">
    <source>
        <dbReference type="Proteomes" id="UP000005206"/>
    </source>
</evidence>
<dbReference type="EMBL" id="GG698900">
    <property type="protein sequence ID" value="EEU44880.1"/>
    <property type="molecule type" value="Genomic_DNA"/>
</dbReference>
<sequence>PKAPPQLPLDIIYNIGLQLTLDPRNSLETLHGPCFLPTNHNKDLRALTYASRANRDLLEPLLYRHVVLMKPQEVCKFFVTIADAPRLRQYVQHFGCVARLNGPQVRKDALPECRAFWQKRHGSQRSGIISLLSGLGLSNLAWAAQLWERRKDRFVFNADFRHDAVLELLFVTTLILLTNVQTFVWKDLDGRPVAPLLTYLFDAAHMTGYQLMPKLKVLNTWKETIAVDERAQFFIYKTHLWENLETLYLNAVDLDNEFTDMVVKGDFKKDLPLKKLYIHCPSGAEHLFHPGMYHPGHTILSNSALDAVDPDNDKSKFLAFRNLEFLEIRFTWFETRALEGSRALKSLLHAVGAPERLSLTGHPLPMKALSTGVIHSRLKYLKVKELIRNAPSSVRSKDTLIANLNSLWDKDWKRLVPNLCEIDWDHYKFRRKDLEGEDKAVWTLEDEEEWEDDDMDEFDIDN</sequence>
<dbReference type="GeneID" id="9674979"/>
<dbReference type="HOGENOM" id="CLU_040943_0_0_1"/>
<dbReference type="VEuPathDB" id="FungiDB:NECHADRAFT_23739"/>
<gene>
    <name evidence="1" type="ORF">NECHADRAFT_23739</name>
</gene>